<accession>A0A2P2PK02</accession>
<evidence type="ECO:0000313" key="1">
    <source>
        <dbReference type="EMBL" id="MBX55001.1"/>
    </source>
</evidence>
<sequence length="72" mass="8099">MIKAPITLQILDLCQFCILAWHVVCVLQEFWGYLPKNICSAKMMELNTATTTMHRGLKAVTNTGPLSFMITP</sequence>
<reference evidence="1" key="1">
    <citation type="submission" date="2018-02" db="EMBL/GenBank/DDBJ databases">
        <title>Rhizophora mucronata_Transcriptome.</title>
        <authorList>
            <person name="Meera S.P."/>
            <person name="Sreeshan A."/>
            <person name="Augustine A."/>
        </authorList>
    </citation>
    <scope>NUCLEOTIDE SEQUENCE</scope>
    <source>
        <tissue evidence="1">Leaf</tissue>
    </source>
</reference>
<organism evidence="1">
    <name type="scientific">Rhizophora mucronata</name>
    <name type="common">Asiatic mangrove</name>
    <dbReference type="NCBI Taxonomy" id="61149"/>
    <lineage>
        <taxon>Eukaryota</taxon>
        <taxon>Viridiplantae</taxon>
        <taxon>Streptophyta</taxon>
        <taxon>Embryophyta</taxon>
        <taxon>Tracheophyta</taxon>
        <taxon>Spermatophyta</taxon>
        <taxon>Magnoliopsida</taxon>
        <taxon>eudicotyledons</taxon>
        <taxon>Gunneridae</taxon>
        <taxon>Pentapetalae</taxon>
        <taxon>rosids</taxon>
        <taxon>fabids</taxon>
        <taxon>Malpighiales</taxon>
        <taxon>Rhizophoraceae</taxon>
        <taxon>Rhizophora</taxon>
    </lineage>
</organism>
<proteinExistence type="predicted"/>
<name>A0A2P2PK02_RHIMU</name>
<dbReference type="EMBL" id="GGEC01074517">
    <property type="protein sequence ID" value="MBX55001.1"/>
    <property type="molecule type" value="Transcribed_RNA"/>
</dbReference>
<dbReference type="AlphaFoldDB" id="A0A2P2PK02"/>
<protein>
    <submittedName>
        <fullName evidence="1">WAT1-related protein</fullName>
    </submittedName>
</protein>